<evidence type="ECO:0000313" key="2">
    <source>
        <dbReference type="Proteomes" id="UP000271889"/>
    </source>
</evidence>
<name>A0A3P6RL18_CYLGO</name>
<organism evidence="1 2">
    <name type="scientific">Cylicostephanus goldi</name>
    <name type="common">Nematode worm</name>
    <dbReference type="NCBI Taxonomy" id="71465"/>
    <lineage>
        <taxon>Eukaryota</taxon>
        <taxon>Metazoa</taxon>
        <taxon>Ecdysozoa</taxon>
        <taxon>Nematoda</taxon>
        <taxon>Chromadorea</taxon>
        <taxon>Rhabditida</taxon>
        <taxon>Rhabditina</taxon>
        <taxon>Rhabditomorpha</taxon>
        <taxon>Strongyloidea</taxon>
        <taxon>Strongylidae</taxon>
        <taxon>Cylicostephanus</taxon>
    </lineage>
</organism>
<protein>
    <submittedName>
        <fullName evidence="1">Uncharacterized protein</fullName>
    </submittedName>
</protein>
<accession>A0A3P6RL18</accession>
<evidence type="ECO:0000313" key="1">
    <source>
        <dbReference type="EMBL" id="VDK54665.1"/>
    </source>
</evidence>
<gene>
    <name evidence="1" type="ORF">CGOC_LOCUS3072</name>
</gene>
<proteinExistence type="predicted"/>
<reference evidence="1 2" key="1">
    <citation type="submission" date="2018-11" db="EMBL/GenBank/DDBJ databases">
        <authorList>
            <consortium name="Pathogen Informatics"/>
        </authorList>
    </citation>
    <scope>NUCLEOTIDE SEQUENCE [LARGE SCALE GENOMIC DNA]</scope>
</reference>
<keyword evidence="2" id="KW-1185">Reference proteome</keyword>
<sequence>MGTRFSVGGDLGGKGDVITSCDAPFIVGDDTGMEKGDRTFVVDPPCRAAIPRWFFARTRIRFGRSI</sequence>
<dbReference type="Proteomes" id="UP000271889">
    <property type="component" value="Unassembled WGS sequence"/>
</dbReference>
<dbReference type="AlphaFoldDB" id="A0A3P6RL18"/>
<dbReference type="EMBL" id="UYRV01007470">
    <property type="protein sequence ID" value="VDK54665.1"/>
    <property type="molecule type" value="Genomic_DNA"/>
</dbReference>